<dbReference type="GO" id="GO:0005737">
    <property type="term" value="C:cytoplasm"/>
    <property type="evidence" value="ECO:0007669"/>
    <property type="project" value="InterPro"/>
</dbReference>
<feature type="domain" description="PAS" evidence="9">
    <location>
        <begin position="839"/>
        <end position="908"/>
    </location>
</feature>
<dbReference type="GO" id="GO:0032259">
    <property type="term" value="P:methylation"/>
    <property type="evidence" value="ECO:0007669"/>
    <property type="project" value="UniProtKB-KW"/>
</dbReference>
<dbReference type="SUPFAM" id="SSF47757">
    <property type="entry name" value="Chemotaxis receptor methyltransferase CheR, N-terminal domain"/>
    <property type="match status" value="1"/>
</dbReference>
<dbReference type="Gene3D" id="3.40.50.150">
    <property type="entry name" value="Vaccinia Virus protein VP39"/>
    <property type="match status" value="1"/>
</dbReference>
<dbReference type="InterPro" id="IPR029787">
    <property type="entry name" value="Nucleotide_cyclase"/>
</dbReference>
<dbReference type="PROSITE" id="PS50123">
    <property type="entry name" value="CHER"/>
    <property type="match status" value="1"/>
</dbReference>
<dbReference type="GO" id="GO:0071732">
    <property type="term" value="P:cellular response to nitric oxide"/>
    <property type="evidence" value="ECO:0007669"/>
    <property type="project" value="UniProtKB-ARBA"/>
</dbReference>
<dbReference type="InterPro" id="IPR000160">
    <property type="entry name" value="GGDEF_dom"/>
</dbReference>
<feature type="domain" description="EAL" evidence="12">
    <location>
        <begin position="1258"/>
        <end position="1512"/>
    </location>
</feature>
<reference evidence="15" key="2">
    <citation type="journal article" date="2020" name="Int. J. Syst. Evol. Microbiol.">
        <title>Genomic insights into a novel species Rhodoferax aquaticus sp. nov., isolated from freshwater.</title>
        <authorList>
            <person name="Li T."/>
            <person name="Zhuo Y."/>
            <person name="Jin C.Z."/>
            <person name="Wu X."/>
            <person name="Ko S.R."/>
            <person name="Jin F.J."/>
            <person name="Ahn C.Y."/>
            <person name="Oh H.M."/>
            <person name="Lee H.G."/>
            <person name="Jin L."/>
        </authorList>
    </citation>
    <scope>NUCLEOTIDE SEQUENCE [LARGE SCALE GENOMIC DNA]</scope>
    <source>
        <strain evidence="15">Gr-4</strain>
    </source>
</reference>
<dbReference type="InterPro" id="IPR035965">
    <property type="entry name" value="PAS-like_dom_sf"/>
</dbReference>
<proteinExistence type="predicted"/>
<dbReference type="GO" id="GO:0008983">
    <property type="term" value="F:protein-glutamate O-methyltransferase activity"/>
    <property type="evidence" value="ECO:0007669"/>
    <property type="project" value="UniProtKB-EC"/>
</dbReference>
<dbReference type="PROSITE" id="PS50887">
    <property type="entry name" value="GGDEF"/>
    <property type="match status" value="1"/>
</dbReference>
<dbReference type="GO" id="GO:0071111">
    <property type="term" value="F:cyclic-guanylate-specific phosphodiesterase activity"/>
    <property type="evidence" value="ECO:0007669"/>
    <property type="project" value="UniProtKB-EC"/>
</dbReference>
<dbReference type="Pfam" id="PF00563">
    <property type="entry name" value="EAL"/>
    <property type="match status" value="1"/>
</dbReference>
<evidence type="ECO:0000259" key="13">
    <source>
        <dbReference type="PROSITE" id="PS50887"/>
    </source>
</evidence>
<dbReference type="Pfam" id="PF13426">
    <property type="entry name" value="PAS_9"/>
    <property type="match status" value="1"/>
</dbReference>
<evidence type="ECO:0000259" key="10">
    <source>
        <dbReference type="PROSITE" id="PS50122"/>
    </source>
</evidence>
<dbReference type="SMART" id="SM00138">
    <property type="entry name" value="MeTrc"/>
    <property type="match status" value="1"/>
</dbReference>
<feature type="region of interest" description="Disordered" evidence="8">
    <location>
        <begin position="619"/>
        <end position="640"/>
    </location>
</feature>
<dbReference type="PROSITE" id="PS50122">
    <property type="entry name" value="CHEB"/>
    <property type="match status" value="1"/>
</dbReference>
<keyword evidence="5" id="KW-0949">S-adenosyl-L-methionine</keyword>
<dbReference type="CDD" id="cd01949">
    <property type="entry name" value="GGDEF"/>
    <property type="match status" value="1"/>
</dbReference>
<dbReference type="Gene3D" id="3.20.20.450">
    <property type="entry name" value="EAL domain"/>
    <property type="match status" value="1"/>
</dbReference>
<dbReference type="PROSITE" id="PS50112">
    <property type="entry name" value="PAS"/>
    <property type="match status" value="2"/>
</dbReference>
<evidence type="ECO:0000256" key="4">
    <source>
        <dbReference type="ARBA" id="ARBA00022679"/>
    </source>
</evidence>
<dbReference type="NCBIfam" id="TIGR00229">
    <property type="entry name" value="sensory_box"/>
    <property type="match status" value="2"/>
</dbReference>
<feature type="region of interest" description="Disordered" evidence="8">
    <location>
        <begin position="673"/>
        <end position="694"/>
    </location>
</feature>
<dbReference type="CDD" id="cd00130">
    <property type="entry name" value="PAS"/>
    <property type="match status" value="1"/>
</dbReference>
<dbReference type="Pfam" id="PF08448">
    <property type="entry name" value="PAS_4"/>
    <property type="match status" value="1"/>
</dbReference>
<keyword evidence="4" id="KW-0808">Transferase</keyword>
<dbReference type="FunFam" id="3.20.20.450:FF:000001">
    <property type="entry name" value="Cyclic di-GMP phosphodiesterase yahA"/>
    <property type="match status" value="1"/>
</dbReference>
<dbReference type="InterPro" id="IPR000014">
    <property type="entry name" value="PAS"/>
</dbReference>
<evidence type="ECO:0000256" key="6">
    <source>
        <dbReference type="ARBA" id="ARBA00051114"/>
    </source>
</evidence>
<evidence type="ECO:0000256" key="3">
    <source>
        <dbReference type="ARBA" id="ARBA00022603"/>
    </source>
</evidence>
<dbReference type="Pfam" id="PF03705">
    <property type="entry name" value="CheR_N"/>
    <property type="match status" value="1"/>
</dbReference>
<dbReference type="SUPFAM" id="SSF52738">
    <property type="entry name" value="Methylesterase CheB, C-terminal domain"/>
    <property type="match status" value="1"/>
</dbReference>
<dbReference type="CDD" id="cd02440">
    <property type="entry name" value="AdoMet_MTases"/>
    <property type="match status" value="1"/>
</dbReference>
<dbReference type="InterPro" id="IPR000673">
    <property type="entry name" value="Sig_transdc_resp-reg_Me-estase"/>
</dbReference>
<dbReference type="SMART" id="SM00052">
    <property type="entry name" value="EAL"/>
    <property type="match status" value="1"/>
</dbReference>
<feature type="domain" description="CheB-type methylesterase" evidence="10">
    <location>
        <begin position="13"/>
        <end position="202"/>
    </location>
</feature>
<keyword evidence="3" id="KW-0489">Methyltransferase</keyword>
<dbReference type="Gene3D" id="3.40.50.180">
    <property type="entry name" value="Methylesterase CheB, C-terminal domain"/>
    <property type="match status" value="1"/>
</dbReference>
<keyword evidence="7" id="KW-0378">Hydrolase</keyword>
<feature type="active site" evidence="7">
    <location>
        <position position="52"/>
    </location>
</feature>
<dbReference type="SMART" id="SM00086">
    <property type="entry name" value="PAC"/>
    <property type="match status" value="1"/>
</dbReference>
<dbReference type="SUPFAM" id="SSF53335">
    <property type="entry name" value="S-adenosyl-L-methionine-dependent methyltransferases"/>
    <property type="match status" value="1"/>
</dbReference>
<dbReference type="Gene3D" id="3.30.450.20">
    <property type="entry name" value="PAS domain"/>
    <property type="match status" value="3"/>
</dbReference>
<dbReference type="InterPro" id="IPR001610">
    <property type="entry name" value="PAC"/>
</dbReference>
<evidence type="ECO:0000259" key="9">
    <source>
        <dbReference type="PROSITE" id="PS50112"/>
    </source>
</evidence>
<evidence type="ECO:0000256" key="1">
    <source>
        <dbReference type="ARBA" id="ARBA00001541"/>
    </source>
</evidence>
<dbReference type="SUPFAM" id="SSF55785">
    <property type="entry name" value="PYP-like sensor domain (PAS domain)"/>
    <property type="match status" value="2"/>
</dbReference>
<comment type="catalytic activity">
    <reaction evidence="1">
        <text>L-glutamyl-[protein] + S-adenosyl-L-methionine = [protein]-L-glutamate 5-O-methyl ester + S-adenosyl-L-homocysteine</text>
        <dbReference type="Rhea" id="RHEA:24452"/>
        <dbReference type="Rhea" id="RHEA-COMP:10208"/>
        <dbReference type="Rhea" id="RHEA-COMP:10311"/>
        <dbReference type="ChEBI" id="CHEBI:29973"/>
        <dbReference type="ChEBI" id="CHEBI:57856"/>
        <dbReference type="ChEBI" id="CHEBI:59789"/>
        <dbReference type="ChEBI" id="CHEBI:82795"/>
        <dbReference type="EC" id="2.1.1.80"/>
    </reaction>
</comment>
<keyword evidence="15" id="KW-1185">Reference proteome</keyword>
<dbReference type="InterPro" id="IPR052155">
    <property type="entry name" value="Biofilm_reg_signaling"/>
</dbReference>
<dbReference type="PRINTS" id="PR00996">
    <property type="entry name" value="CHERMTFRASE"/>
</dbReference>
<dbReference type="Proteomes" id="UP000317365">
    <property type="component" value="Chromosome"/>
</dbReference>
<dbReference type="EMBL" id="CP036282">
    <property type="protein sequence ID" value="QDL56882.1"/>
    <property type="molecule type" value="Genomic_DNA"/>
</dbReference>
<dbReference type="InterPro" id="IPR000780">
    <property type="entry name" value="CheR_MeTrfase"/>
</dbReference>
<dbReference type="InterPro" id="IPR022641">
    <property type="entry name" value="CheR_N"/>
</dbReference>
<dbReference type="InterPro" id="IPR035909">
    <property type="entry name" value="CheB_C"/>
</dbReference>
<dbReference type="InterPro" id="IPR001633">
    <property type="entry name" value="EAL_dom"/>
</dbReference>
<evidence type="ECO:0000313" key="15">
    <source>
        <dbReference type="Proteomes" id="UP000317365"/>
    </source>
</evidence>
<feature type="domain" description="GGDEF" evidence="13">
    <location>
        <begin position="1117"/>
        <end position="1249"/>
    </location>
</feature>
<feature type="active site" evidence="7">
    <location>
        <position position="25"/>
    </location>
</feature>
<dbReference type="Gene3D" id="3.30.70.270">
    <property type="match status" value="1"/>
</dbReference>
<dbReference type="SMART" id="SM00091">
    <property type="entry name" value="PAS"/>
    <property type="match status" value="2"/>
</dbReference>
<keyword evidence="7" id="KW-0145">Chemotaxis</keyword>
<evidence type="ECO:0000256" key="7">
    <source>
        <dbReference type="PROSITE-ProRule" id="PRU00050"/>
    </source>
</evidence>
<dbReference type="CDD" id="cd16434">
    <property type="entry name" value="CheB-CheR_fusion"/>
    <property type="match status" value="1"/>
</dbReference>
<evidence type="ECO:0000313" key="14">
    <source>
        <dbReference type="EMBL" id="QDL56882.1"/>
    </source>
</evidence>
<evidence type="ECO:0000256" key="2">
    <source>
        <dbReference type="ARBA" id="ARBA00012534"/>
    </source>
</evidence>
<dbReference type="Pfam" id="PF13596">
    <property type="entry name" value="PAS_10"/>
    <property type="match status" value="1"/>
</dbReference>
<dbReference type="InterPro" id="IPR029063">
    <property type="entry name" value="SAM-dependent_MTases_sf"/>
</dbReference>
<feature type="domain" description="PAS" evidence="9">
    <location>
        <begin position="960"/>
        <end position="1005"/>
    </location>
</feature>
<evidence type="ECO:0000256" key="5">
    <source>
        <dbReference type="ARBA" id="ARBA00022691"/>
    </source>
</evidence>
<dbReference type="InterPro" id="IPR013656">
    <property type="entry name" value="PAS_4"/>
</dbReference>
<gene>
    <name evidence="14" type="ORF">EXZ61_19235</name>
</gene>
<dbReference type="InterPro" id="IPR022642">
    <property type="entry name" value="CheR_C"/>
</dbReference>
<dbReference type="EC" id="2.1.1.80" evidence="2"/>
<feature type="domain" description="CheR-type methyltransferase" evidence="11">
    <location>
        <begin position="216"/>
        <end position="478"/>
    </location>
</feature>
<dbReference type="CDD" id="cd01948">
    <property type="entry name" value="EAL"/>
    <property type="match status" value="1"/>
</dbReference>
<accession>A0A515EW26</accession>
<dbReference type="InterPro" id="IPR035919">
    <property type="entry name" value="EAL_sf"/>
</dbReference>
<reference evidence="15" key="1">
    <citation type="submission" date="2019-02" db="EMBL/GenBank/DDBJ databases">
        <title>Complete genome sequence of Rhodoferax sp. Gr-4.</title>
        <authorList>
            <person name="Jin L."/>
        </authorList>
    </citation>
    <scope>NUCLEOTIDE SEQUENCE [LARGE SCALE GENOMIC DNA]</scope>
    <source>
        <strain evidence="15">Gr-4</strain>
    </source>
</reference>
<organism evidence="14 15">
    <name type="scientific">Rhodoferax aquaticus</name>
    <dbReference type="NCBI Taxonomy" id="2527691"/>
    <lineage>
        <taxon>Bacteria</taxon>
        <taxon>Pseudomonadati</taxon>
        <taxon>Pseudomonadota</taxon>
        <taxon>Betaproteobacteria</taxon>
        <taxon>Burkholderiales</taxon>
        <taxon>Comamonadaceae</taxon>
        <taxon>Rhodoferax</taxon>
    </lineage>
</organism>
<name>A0A515EW26_9BURK</name>
<dbReference type="GO" id="GO:0008984">
    <property type="term" value="F:protein-glutamate methylesterase activity"/>
    <property type="evidence" value="ECO:0007669"/>
    <property type="project" value="InterPro"/>
</dbReference>
<dbReference type="Gene3D" id="1.10.155.10">
    <property type="entry name" value="Chemotaxis receptor methyltransferase CheR, N-terminal domain"/>
    <property type="match status" value="1"/>
</dbReference>
<evidence type="ECO:0000259" key="12">
    <source>
        <dbReference type="PROSITE" id="PS50883"/>
    </source>
</evidence>
<dbReference type="GO" id="GO:0006935">
    <property type="term" value="P:chemotaxis"/>
    <property type="evidence" value="ECO:0007669"/>
    <property type="project" value="UniProtKB-UniRule"/>
</dbReference>
<dbReference type="SUPFAM" id="SSF55073">
    <property type="entry name" value="Nucleotide cyclase"/>
    <property type="match status" value="1"/>
</dbReference>
<dbReference type="Pfam" id="PF01339">
    <property type="entry name" value="CheB_methylest"/>
    <property type="match status" value="1"/>
</dbReference>
<dbReference type="InterPro" id="IPR036804">
    <property type="entry name" value="CheR_N_sf"/>
</dbReference>
<dbReference type="PANTHER" id="PTHR44757:SF2">
    <property type="entry name" value="BIOFILM ARCHITECTURE MAINTENANCE PROTEIN MBAA"/>
    <property type="match status" value="1"/>
</dbReference>
<dbReference type="KEGG" id="rhg:EXZ61_19235"/>
<dbReference type="GO" id="GO:0000156">
    <property type="term" value="F:phosphorelay response regulator activity"/>
    <property type="evidence" value="ECO:0007669"/>
    <property type="project" value="InterPro"/>
</dbReference>
<evidence type="ECO:0000259" key="11">
    <source>
        <dbReference type="PROSITE" id="PS50123"/>
    </source>
</evidence>
<evidence type="ECO:0000256" key="8">
    <source>
        <dbReference type="SAM" id="MobiDB-lite"/>
    </source>
</evidence>
<dbReference type="SMART" id="SM00267">
    <property type="entry name" value="GGDEF"/>
    <property type="match status" value="1"/>
</dbReference>
<dbReference type="Pfam" id="PF01739">
    <property type="entry name" value="CheR"/>
    <property type="match status" value="1"/>
</dbReference>
<sequence>MILQTSIIDKPSASSNALVVAIGSSAGGLEALSQLVAGLPQKLGCVYVIAQHMSPTHRSMMAEILARETTLPVREIVEEETPVPDVIYIIPPGRNMVFAQGQFLLSTPSPEVAPKPSVNLLFQSMAEEFEERAVGIILSGTGSDGTKGLRAIKSAGGVTFVQMPETAKYEGMPRSAIDARVADHILSPEQMGRELERLVQFPSNPSEFENTEQRPAEFSDLFERVRQRTKIDFSRYKLATVQRRLQRRMASTGRETLADYLAYTDEHPEELDALAKEALISVTEFYRDKEAFDALEHSAREIIDKKQAGERLRIWVVACATGEEAYSLGVMFLELLSKSDKQLSLQVYATDIDNDALAIARRGIYNRNSMEEMPADLVDRYFTRSGNGFEPVKALRDCVTFARQDITSDPPFLRMDLVTCRNVMIYFKPELQAKVLSIIRYALRDDGLLFLGRSETVRQQEGLFSVVDRRARIFRSRGESHPVSMGKTLRGSLRNSPTPAMAAGTPYERMFLRTLAEQFGPAVLIDTSCRILHSHGNVGQLIHFPTGAPDLNLAALIAPELASEVLITLHRAQRKHSPAYSRNRRIASLNGAMWRLAIVPAADEVNKDLFLVHFQPATLDSKDKPTHNGTSDRLTQSRENEDALELASTREHLQALMEEIAASNEEMQALNEEVQASNEELQASNEELEASNEELQATNEELVSVNDESQAKTTELAAVNVEFEGVYNTIDFPIVVFDTNLCLRRLNGSAVRSYDLAFTAVGQPFGRLKFPNYLDGIDKRLSEALRTGKKEAFPTAHEDRRYQVFVTPVLSPVGMSQGVVLVVVDNTELIDAQQQISESQERLLAIMNHSVSVVTLKDTSGRYEFVNQRFEEIFNLGADAVIGKTDHQVFGKDIADALRDHDFDAMRQLDAVESVDKVPLANGAVWLESVRFPVFDRSGAVRSVCLQANDISRKHHADEQLRLAAKVFDRAGEAIVITDASATIITVNDAFTHITGYALADVIGKKPSILKSGQHSPDFYAEMWRSLNERGSWQGEIFNCRKNGEVAAEWLTINSVRDENHGIVNYVSIFSDIKAIQSSQRRIEFLATHDELTGLPNRSLLVDRLKHAISNAKRQRKKLAVLFVDLDNFKNINDTLGHDVGDLLLVQATERLHHCVRDSDTLARLGGDEFVAVLGDITLPEVNAIAQRIVSLLAAPFRANEQSLFVTASIGISMYPDDGVDSVNLLKSADTAMYRAKERGRNQFQFFEEEMKVLALQRLTLETGLRMASDAKRFRMVYQPKVDMNTGELVGAEALLRWSDPTLGDISPGQFIPIAEASGLMVAIGDQVFAMVLAQIASWRAAGLAVPKVAINVSTHQLREPKFVENVATWLSQSGLPAESIGIELTESSLMERPEVMRAMLLALKKLGLTLSVDDFGTGYSSLAYLRKFPVDELKIDRSFVDGIATEQDDRAVARTVITMAHSLGLRVVAEGVETVEQSQVLREERCVVAQGYLYHRPLQVDAFSMLLKTTAIK</sequence>
<dbReference type="PANTHER" id="PTHR44757">
    <property type="entry name" value="DIGUANYLATE CYCLASE DGCP"/>
    <property type="match status" value="1"/>
</dbReference>
<dbReference type="Pfam" id="PF00990">
    <property type="entry name" value="GGDEF"/>
    <property type="match status" value="1"/>
</dbReference>
<protein>
    <recommendedName>
        <fullName evidence="2">protein-glutamate O-methyltransferase</fullName>
        <ecNumber evidence="2">2.1.1.80</ecNumber>
    </recommendedName>
</protein>
<feature type="active site" evidence="7">
    <location>
        <position position="144"/>
    </location>
</feature>
<dbReference type="FunFam" id="3.30.70.270:FF:000001">
    <property type="entry name" value="Diguanylate cyclase domain protein"/>
    <property type="match status" value="1"/>
</dbReference>
<dbReference type="NCBIfam" id="TIGR00254">
    <property type="entry name" value="GGDEF"/>
    <property type="match status" value="1"/>
</dbReference>
<dbReference type="InterPro" id="IPR043128">
    <property type="entry name" value="Rev_trsase/Diguanyl_cyclase"/>
</dbReference>
<comment type="catalytic activity">
    <reaction evidence="6">
        <text>3',3'-c-di-GMP + H2O = 5'-phosphoguanylyl(3'-&gt;5')guanosine + H(+)</text>
        <dbReference type="Rhea" id="RHEA:24902"/>
        <dbReference type="ChEBI" id="CHEBI:15377"/>
        <dbReference type="ChEBI" id="CHEBI:15378"/>
        <dbReference type="ChEBI" id="CHEBI:58754"/>
        <dbReference type="ChEBI" id="CHEBI:58805"/>
        <dbReference type="EC" id="3.1.4.52"/>
    </reaction>
    <physiologicalReaction direction="left-to-right" evidence="6">
        <dbReference type="Rhea" id="RHEA:24903"/>
    </physiologicalReaction>
</comment>
<dbReference type="SUPFAM" id="SSF141868">
    <property type="entry name" value="EAL domain-like"/>
    <property type="match status" value="1"/>
</dbReference>
<dbReference type="PROSITE" id="PS50883">
    <property type="entry name" value="EAL"/>
    <property type="match status" value="1"/>
</dbReference>